<keyword evidence="5 10" id="KW-0808">Transferase</keyword>
<organism evidence="14 15">
    <name type="scientific">Citroniella saccharovorans</name>
    <dbReference type="NCBI Taxonomy" id="2053367"/>
    <lineage>
        <taxon>Bacteria</taxon>
        <taxon>Bacillati</taxon>
        <taxon>Bacillota</taxon>
        <taxon>Tissierellia</taxon>
        <taxon>Tissierellales</taxon>
        <taxon>Peptoniphilaceae</taxon>
        <taxon>Citroniella</taxon>
    </lineage>
</organism>
<comment type="function">
    <text evidence="10">Confers DNA tethering and processivity to DNA polymerases and other proteins. Acts as a clamp, forming a ring around DNA (a reaction catalyzed by the clamp-loading complex) which diffuses in an ATP-independent manner freely and bidirectionally along dsDNA. Initially characterized for its ability to contact the catalytic subunit of DNA polymerase III (Pol III), a complex, multichain enzyme responsible for most of the replicative synthesis in bacteria; Pol III exhibits 3'-5' exonuclease proofreading activity. The beta chain is required for initiation of replication as well as for processivity of DNA replication.</text>
</comment>
<evidence type="ECO:0000256" key="10">
    <source>
        <dbReference type="PIRNR" id="PIRNR000804"/>
    </source>
</evidence>
<evidence type="ECO:0000259" key="13">
    <source>
        <dbReference type="Pfam" id="PF02768"/>
    </source>
</evidence>
<keyword evidence="8 10" id="KW-0239">DNA-directed DNA polymerase</keyword>
<dbReference type="PANTHER" id="PTHR30478">
    <property type="entry name" value="DNA POLYMERASE III SUBUNIT BETA"/>
    <property type="match status" value="1"/>
</dbReference>
<dbReference type="GO" id="GO:0008408">
    <property type="term" value="F:3'-5' exonuclease activity"/>
    <property type="evidence" value="ECO:0007669"/>
    <property type="project" value="InterPro"/>
</dbReference>
<dbReference type="AlphaFoldDB" id="A0AAW9MRC8"/>
<dbReference type="InterPro" id="IPR001001">
    <property type="entry name" value="DNA_polIII_beta"/>
</dbReference>
<comment type="subcellular location">
    <subcellularLocation>
        <location evidence="1 10">Cytoplasm</location>
    </subcellularLocation>
</comment>
<evidence type="ECO:0000256" key="7">
    <source>
        <dbReference type="ARBA" id="ARBA00022705"/>
    </source>
</evidence>
<dbReference type="InterPro" id="IPR022634">
    <property type="entry name" value="DNA_polIII_beta_N"/>
</dbReference>
<evidence type="ECO:0000259" key="11">
    <source>
        <dbReference type="Pfam" id="PF00712"/>
    </source>
</evidence>
<evidence type="ECO:0000256" key="5">
    <source>
        <dbReference type="ARBA" id="ARBA00022679"/>
    </source>
</evidence>
<dbReference type="GO" id="GO:0003887">
    <property type="term" value="F:DNA-directed DNA polymerase activity"/>
    <property type="evidence" value="ECO:0007669"/>
    <property type="project" value="UniProtKB-UniRule"/>
</dbReference>
<feature type="domain" description="DNA polymerase III beta sliding clamp C-terminal" evidence="13">
    <location>
        <begin position="245"/>
        <end position="366"/>
    </location>
</feature>
<dbReference type="NCBIfam" id="TIGR00663">
    <property type="entry name" value="dnan"/>
    <property type="match status" value="1"/>
</dbReference>
<evidence type="ECO:0000256" key="8">
    <source>
        <dbReference type="ARBA" id="ARBA00022932"/>
    </source>
</evidence>
<dbReference type="GO" id="GO:0006271">
    <property type="term" value="P:DNA strand elongation involved in DNA replication"/>
    <property type="evidence" value="ECO:0007669"/>
    <property type="project" value="TreeGrafter"/>
</dbReference>
<evidence type="ECO:0000259" key="12">
    <source>
        <dbReference type="Pfam" id="PF02767"/>
    </source>
</evidence>
<evidence type="ECO:0000256" key="3">
    <source>
        <dbReference type="ARBA" id="ARBA00021035"/>
    </source>
</evidence>
<dbReference type="InterPro" id="IPR022635">
    <property type="entry name" value="DNA_polIII_beta_C"/>
</dbReference>
<dbReference type="Gene3D" id="3.10.150.10">
    <property type="entry name" value="DNA Polymerase III, subunit A, domain 2"/>
    <property type="match status" value="1"/>
</dbReference>
<keyword evidence="4 10" id="KW-0963">Cytoplasm</keyword>
<accession>A0AAW9MRC8</accession>
<dbReference type="PANTHER" id="PTHR30478:SF0">
    <property type="entry name" value="BETA SLIDING CLAMP"/>
    <property type="match status" value="1"/>
</dbReference>
<dbReference type="CDD" id="cd00140">
    <property type="entry name" value="beta_clamp"/>
    <property type="match status" value="1"/>
</dbReference>
<proteinExistence type="inferred from homology"/>
<dbReference type="Pfam" id="PF00712">
    <property type="entry name" value="DNA_pol3_beta"/>
    <property type="match status" value="1"/>
</dbReference>
<evidence type="ECO:0000256" key="9">
    <source>
        <dbReference type="ARBA" id="ARBA00023125"/>
    </source>
</evidence>
<dbReference type="SMART" id="SM00480">
    <property type="entry name" value="POL3Bc"/>
    <property type="match status" value="1"/>
</dbReference>
<dbReference type="InterPro" id="IPR046938">
    <property type="entry name" value="DNA_clamp_sf"/>
</dbReference>
<feature type="domain" description="DNA polymerase III beta sliding clamp central" evidence="12">
    <location>
        <begin position="131"/>
        <end position="240"/>
    </location>
</feature>
<dbReference type="Proteomes" id="UP001357733">
    <property type="component" value="Unassembled WGS sequence"/>
</dbReference>
<name>A0AAW9MRC8_9FIRM</name>
<dbReference type="GO" id="GO:0009360">
    <property type="term" value="C:DNA polymerase III complex"/>
    <property type="evidence" value="ECO:0007669"/>
    <property type="project" value="InterPro"/>
</dbReference>
<feature type="domain" description="DNA polymerase III beta sliding clamp N-terminal" evidence="11">
    <location>
        <begin position="1"/>
        <end position="118"/>
    </location>
</feature>
<evidence type="ECO:0000256" key="1">
    <source>
        <dbReference type="ARBA" id="ARBA00004496"/>
    </source>
</evidence>
<keyword evidence="7 10" id="KW-0235">DNA replication</keyword>
<reference evidence="14 15" key="1">
    <citation type="submission" date="2024-01" db="EMBL/GenBank/DDBJ databases">
        <title>Complete genome sequence of Citroniella saccharovorans strain M6.X9, isolated from human fecal sample.</title>
        <authorList>
            <person name="Cheng G."/>
            <person name="Westerholm M."/>
            <person name="Schnurer A."/>
        </authorList>
    </citation>
    <scope>NUCLEOTIDE SEQUENCE [LARGE SCALE GENOMIC DNA]</scope>
    <source>
        <strain evidence="14 15">DSM 29873</strain>
    </source>
</reference>
<comment type="similarity">
    <text evidence="2 10">Belongs to the beta sliding clamp family.</text>
</comment>
<protein>
    <recommendedName>
        <fullName evidence="3 10">Beta sliding clamp</fullName>
    </recommendedName>
</protein>
<dbReference type="PIRSF" id="PIRSF000804">
    <property type="entry name" value="DNA_pol_III_b"/>
    <property type="match status" value="1"/>
</dbReference>
<evidence type="ECO:0000256" key="2">
    <source>
        <dbReference type="ARBA" id="ARBA00010752"/>
    </source>
</evidence>
<evidence type="ECO:0000256" key="4">
    <source>
        <dbReference type="ARBA" id="ARBA00022490"/>
    </source>
</evidence>
<keyword evidence="6 10" id="KW-0548">Nucleotidyltransferase</keyword>
<dbReference type="RefSeq" id="WP_324618729.1">
    <property type="nucleotide sequence ID" value="NZ_JAYKOT010000001.1"/>
</dbReference>
<comment type="caution">
    <text evidence="14">The sequence shown here is derived from an EMBL/GenBank/DDBJ whole genome shotgun (WGS) entry which is preliminary data.</text>
</comment>
<dbReference type="GO" id="GO:0003677">
    <property type="term" value="F:DNA binding"/>
    <property type="evidence" value="ECO:0007669"/>
    <property type="project" value="UniProtKB-UniRule"/>
</dbReference>
<keyword evidence="9" id="KW-0238">DNA-binding</keyword>
<sequence>MEFRIHKEDFLNAINISQKAISSRTTMEVIEGILIEAFDNNSIRLTSTDFEISIVTEENAEVIESGAAVIKGSLLGNIIRKLPSDTIEFKADDKKVDIKCQNSFFSLSAFSKEDYPSLVEVKKENGVVFEKDFFLEAVKKSLVSVADNDSKPQFMGVLLDGDVNKLNFIALDGYRISSSKIKKVLDRKVYSIIPSKALIELSRILESSDDLSFNLYFDNNHILFDLEFTRFYTRLIDGKFIDYERILESNFKSSFTCDKKSLIDALERISLITTSQNTRLIKININEKELNITSNNEIGKGSEIVEIKEFKGEGINIAFNYRYLLDGLRVLSKDEVKVLFSGSNDPCLIVEDLEKIDFSYLVLPVRIKSEDF</sequence>
<dbReference type="EMBL" id="JAYKOT010000001">
    <property type="protein sequence ID" value="MEB3428696.1"/>
    <property type="molecule type" value="Genomic_DNA"/>
</dbReference>
<dbReference type="Gene3D" id="3.70.10.10">
    <property type="match status" value="1"/>
</dbReference>
<dbReference type="GO" id="GO:0005737">
    <property type="term" value="C:cytoplasm"/>
    <property type="evidence" value="ECO:0007669"/>
    <property type="project" value="UniProtKB-SubCell"/>
</dbReference>
<evidence type="ECO:0000313" key="14">
    <source>
        <dbReference type="EMBL" id="MEB3428696.1"/>
    </source>
</evidence>
<comment type="subunit">
    <text evidence="10">Forms a ring-shaped head-to-tail homodimer around DNA.</text>
</comment>
<evidence type="ECO:0000256" key="6">
    <source>
        <dbReference type="ARBA" id="ARBA00022695"/>
    </source>
</evidence>
<dbReference type="InterPro" id="IPR022637">
    <property type="entry name" value="DNA_polIII_beta_cen"/>
</dbReference>
<keyword evidence="15" id="KW-1185">Reference proteome</keyword>
<dbReference type="Pfam" id="PF02767">
    <property type="entry name" value="DNA_pol3_beta_2"/>
    <property type="match status" value="1"/>
</dbReference>
<evidence type="ECO:0000313" key="15">
    <source>
        <dbReference type="Proteomes" id="UP001357733"/>
    </source>
</evidence>
<dbReference type="SUPFAM" id="SSF55979">
    <property type="entry name" value="DNA clamp"/>
    <property type="match status" value="3"/>
</dbReference>
<dbReference type="Pfam" id="PF02768">
    <property type="entry name" value="DNA_pol3_beta_3"/>
    <property type="match status" value="1"/>
</dbReference>
<gene>
    <name evidence="14" type="primary">dnaN</name>
    <name evidence="14" type="ORF">VLK81_01430</name>
</gene>